<comment type="caution">
    <text evidence="1">The sequence shown here is derived from an EMBL/GenBank/DDBJ whole genome shotgun (WGS) entry which is preliminary data.</text>
</comment>
<protein>
    <recommendedName>
        <fullName evidence="3">Chromosomal replication initiator protein DnaA domain-containing protein</fullName>
    </recommendedName>
</protein>
<sequence>MSEQLALGLPPRDDFSAARFVNGAANAAARAALARWRDWPGGAMALVGPAASGKSHLAAMWREETGARQLPARSIGGAISGLETDRPVLIEDADRGYDEDGLFHLLNRASQGKIAGVLLTARTPPARWRVTIPDLVSRFAALPVTELLEPDDGLLRRVLEKLFRDHQSPVAEGLIDYLLPRMERSVDAARRLVAELDRVAMARRTPVNRGVARRVLGEWDEDALDED</sequence>
<gene>
    <name evidence="1" type="ORF">V0U35_11015</name>
</gene>
<dbReference type="RefSeq" id="WP_330196767.1">
    <property type="nucleotide sequence ID" value="NZ_JAZDRO010000004.1"/>
</dbReference>
<name>A0ABU7M060_9PROT</name>
<organism evidence="1 2">
    <name type="scientific">Hyphobacterium marinum</name>
    <dbReference type="NCBI Taxonomy" id="3116574"/>
    <lineage>
        <taxon>Bacteria</taxon>
        <taxon>Pseudomonadati</taxon>
        <taxon>Pseudomonadota</taxon>
        <taxon>Alphaproteobacteria</taxon>
        <taxon>Maricaulales</taxon>
        <taxon>Maricaulaceae</taxon>
        <taxon>Hyphobacterium</taxon>
    </lineage>
</organism>
<evidence type="ECO:0000313" key="2">
    <source>
        <dbReference type="Proteomes" id="UP001310692"/>
    </source>
</evidence>
<dbReference type="Gene3D" id="3.40.50.300">
    <property type="entry name" value="P-loop containing nucleotide triphosphate hydrolases"/>
    <property type="match status" value="1"/>
</dbReference>
<reference evidence="1 2" key="1">
    <citation type="submission" date="2024-01" db="EMBL/GenBank/DDBJ databases">
        <title>Hyphobacterium bacterium isolated from marine sediment.</title>
        <authorList>
            <person name="Zhao S."/>
        </authorList>
    </citation>
    <scope>NUCLEOTIDE SEQUENCE [LARGE SCALE GENOMIC DNA]</scope>
    <source>
        <strain evidence="1 2">Y60-23</strain>
    </source>
</reference>
<keyword evidence="2" id="KW-1185">Reference proteome</keyword>
<dbReference type="InterPro" id="IPR027417">
    <property type="entry name" value="P-loop_NTPase"/>
</dbReference>
<evidence type="ECO:0008006" key="3">
    <source>
        <dbReference type="Google" id="ProtNLM"/>
    </source>
</evidence>
<dbReference type="EMBL" id="JAZDRO010000004">
    <property type="protein sequence ID" value="MEE2567207.1"/>
    <property type="molecule type" value="Genomic_DNA"/>
</dbReference>
<dbReference type="Gene3D" id="1.10.8.60">
    <property type="match status" value="1"/>
</dbReference>
<dbReference type="Proteomes" id="UP001310692">
    <property type="component" value="Unassembled WGS sequence"/>
</dbReference>
<dbReference type="SUPFAM" id="SSF52540">
    <property type="entry name" value="P-loop containing nucleoside triphosphate hydrolases"/>
    <property type="match status" value="1"/>
</dbReference>
<accession>A0ABU7M060</accession>
<evidence type="ECO:0000313" key="1">
    <source>
        <dbReference type="EMBL" id="MEE2567207.1"/>
    </source>
</evidence>
<proteinExistence type="predicted"/>